<reference evidence="2 3" key="2">
    <citation type="submission" date="2018-11" db="EMBL/GenBank/DDBJ databases">
        <authorList>
            <consortium name="Pathogen Informatics"/>
        </authorList>
    </citation>
    <scope>NUCLEOTIDE SEQUENCE [LARGE SCALE GENOMIC DNA]</scope>
</reference>
<accession>A0A183DKI3</accession>
<evidence type="ECO:0000313" key="2">
    <source>
        <dbReference type="EMBL" id="VDK69538.1"/>
    </source>
</evidence>
<proteinExistence type="predicted"/>
<evidence type="ECO:0000313" key="4">
    <source>
        <dbReference type="WBParaSite" id="GPUH_0000923401-mRNA-1"/>
    </source>
</evidence>
<organism evidence="4">
    <name type="scientific">Gongylonema pulchrum</name>
    <dbReference type="NCBI Taxonomy" id="637853"/>
    <lineage>
        <taxon>Eukaryota</taxon>
        <taxon>Metazoa</taxon>
        <taxon>Ecdysozoa</taxon>
        <taxon>Nematoda</taxon>
        <taxon>Chromadorea</taxon>
        <taxon>Rhabditida</taxon>
        <taxon>Spirurina</taxon>
        <taxon>Spiruromorpha</taxon>
        <taxon>Spiruroidea</taxon>
        <taxon>Gongylonematidae</taxon>
        <taxon>Gongylonema</taxon>
    </lineage>
</organism>
<keyword evidence="3" id="KW-1185">Reference proteome</keyword>
<feature type="compositionally biased region" description="Basic and acidic residues" evidence="1">
    <location>
        <begin position="38"/>
        <end position="58"/>
    </location>
</feature>
<dbReference type="EMBL" id="UYRT01029356">
    <property type="protein sequence ID" value="VDK69538.1"/>
    <property type="molecule type" value="Genomic_DNA"/>
</dbReference>
<protein>
    <submittedName>
        <fullName evidence="4">TPX2 domain-containing protein</fullName>
    </submittedName>
</protein>
<evidence type="ECO:0000313" key="3">
    <source>
        <dbReference type="Proteomes" id="UP000271098"/>
    </source>
</evidence>
<name>A0A183DKI3_9BILA</name>
<evidence type="ECO:0000256" key="1">
    <source>
        <dbReference type="SAM" id="MobiDB-lite"/>
    </source>
</evidence>
<feature type="region of interest" description="Disordered" evidence="1">
    <location>
        <begin position="38"/>
        <end position="91"/>
    </location>
</feature>
<sequence>MLKRLTLLEKAYSKQRKKEVERIRAEEVKNEPKKEAIKTFEKQNKLQDRRKERERRMTQEVSLLKPSPSFTEETYASSTLPHPRRGTEPVPRIRTSSFESKVFFTGFFLETHIFIF</sequence>
<dbReference type="WBParaSite" id="GPUH_0000923401-mRNA-1">
    <property type="protein sequence ID" value="GPUH_0000923401-mRNA-1"/>
    <property type="gene ID" value="GPUH_0000923401"/>
</dbReference>
<dbReference type="AlphaFoldDB" id="A0A183DKI3"/>
<dbReference type="Proteomes" id="UP000271098">
    <property type="component" value="Unassembled WGS sequence"/>
</dbReference>
<gene>
    <name evidence="2" type="ORF">GPUH_LOCUS9221</name>
</gene>
<feature type="compositionally biased region" description="Polar residues" evidence="1">
    <location>
        <begin position="68"/>
        <end position="80"/>
    </location>
</feature>
<reference evidence="4" key="1">
    <citation type="submission" date="2016-06" db="UniProtKB">
        <authorList>
            <consortium name="WormBaseParasite"/>
        </authorList>
    </citation>
    <scope>IDENTIFICATION</scope>
</reference>